<evidence type="ECO:0000256" key="2">
    <source>
        <dbReference type="ARBA" id="ARBA00022676"/>
    </source>
</evidence>
<evidence type="ECO:0000256" key="1">
    <source>
        <dbReference type="ARBA" id="ARBA00004877"/>
    </source>
</evidence>
<gene>
    <name evidence="6" type="ORF">SAY87_003842</name>
</gene>
<comment type="caution">
    <text evidence="6">The sequence shown here is derived from an EMBL/GenBank/DDBJ whole genome shotgun (WGS) entry which is preliminary data.</text>
</comment>
<dbReference type="AlphaFoldDB" id="A0AAN7KK42"/>
<dbReference type="GO" id="GO:0016757">
    <property type="term" value="F:glycosyltransferase activity"/>
    <property type="evidence" value="ECO:0007669"/>
    <property type="project" value="UniProtKB-KW"/>
</dbReference>
<accession>A0AAN7KK42</accession>
<evidence type="ECO:0000256" key="4">
    <source>
        <dbReference type="SAM" id="MobiDB-lite"/>
    </source>
</evidence>
<feature type="signal peptide" evidence="5">
    <location>
        <begin position="1"/>
        <end position="27"/>
    </location>
</feature>
<dbReference type="InterPro" id="IPR050748">
    <property type="entry name" value="Glycosyltrans_8_dom-fam"/>
</dbReference>
<dbReference type="SUPFAM" id="SSF53448">
    <property type="entry name" value="Nucleotide-diphospho-sugar transferases"/>
    <property type="match status" value="1"/>
</dbReference>
<dbReference type="PANTHER" id="PTHR13778:SF16">
    <property type="entry name" value="GALACTURONOSYLTRANSFERASE-LIKE 1-RELATED"/>
    <property type="match status" value="1"/>
</dbReference>
<comment type="pathway">
    <text evidence="1">Glycan metabolism; pectin biosynthesis.</text>
</comment>
<keyword evidence="7" id="KW-1185">Reference proteome</keyword>
<proteinExistence type="predicted"/>
<feature type="chain" id="PRO_5043019155" evidence="5">
    <location>
        <begin position="28"/>
        <end position="164"/>
    </location>
</feature>
<dbReference type="InterPro" id="IPR029044">
    <property type="entry name" value="Nucleotide-diphossugar_trans"/>
</dbReference>
<keyword evidence="2" id="KW-0328">Glycosyltransferase</keyword>
<evidence type="ECO:0000256" key="3">
    <source>
        <dbReference type="ARBA" id="ARBA00022679"/>
    </source>
</evidence>
<name>A0AAN7KK42_9MYRT</name>
<dbReference type="EMBL" id="JAXIOK010000006">
    <property type="protein sequence ID" value="KAK4768701.1"/>
    <property type="molecule type" value="Genomic_DNA"/>
</dbReference>
<dbReference type="GO" id="GO:0005794">
    <property type="term" value="C:Golgi apparatus"/>
    <property type="evidence" value="ECO:0007669"/>
    <property type="project" value="TreeGrafter"/>
</dbReference>
<sequence length="164" mass="18168">MTRLPLLFLAPLFLVLFLSFRPPPSVAEDGGGPTSPDRRQQQQQFKEAPEFYNSLDCPAVDSDQILCSPEAVHVAMTLDTQYLRGSMASILSILQHSACPQNVAFYFIYFAATSNSTLHRSTIAASYLRFEVYPFDDSAVARLISTSIRSTLTAPGIHGFNHIH</sequence>
<protein>
    <submittedName>
        <fullName evidence="6">Uncharacterized protein</fullName>
    </submittedName>
</protein>
<keyword evidence="5" id="KW-0732">Signal</keyword>
<reference evidence="6 7" key="1">
    <citation type="journal article" date="2023" name="Hortic Res">
        <title>Pangenome of water caltrop reveals structural variations and asymmetric subgenome divergence after allopolyploidization.</title>
        <authorList>
            <person name="Zhang X."/>
            <person name="Chen Y."/>
            <person name="Wang L."/>
            <person name="Yuan Y."/>
            <person name="Fang M."/>
            <person name="Shi L."/>
            <person name="Lu R."/>
            <person name="Comes H.P."/>
            <person name="Ma Y."/>
            <person name="Chen Y."/>
            <person name="Huang G."/>
            <person name="Zhou Y."/>
            <person name="Zheng Z."/>
            <person name="Qiu Y."/>
        </authorList>
    </citation>
    <scope>NUCLEOTIDE SEQUENCE [LARGE SCALE GENOMIC DNA]</scope>
    <source>
        <tissue evidence="6">Roots</tissue>
    </source>
</reference>
<feature type="region of interest" description="Disordered" evidence="4">
    <location>
        <begin position="26"/>
        <end position="45"/>
    </location>
</feature>
<organism evidence="6 7">
    <name type="scientific">Trapa incisa</name>
    <dbReference type="NCBI Taxonomy" id="236973"/>
    <lineage>
        <taxon>Eukaryota</taxon>
        <taxon>Viridiplantae</taxon>
        <taxon>Streptophyta</taxon>
        <taxon>Embryophyta</taxon>
        <taxon>Tracheophyta</taxon>
        <taxon>Spermatophyta</taxon>
        <taxon>Magnoliopsida</taxon>
        <taxon>eudicotyledons</taxon>
        <taxon>Gunneridae</taxon>
        <taxon>Pentapetalae</taxon>
        <taxon>rosids</taxon>
        <taxon>malvids</taxon>
        <taxon>Myrtales</taxon>
        <taxon>Lythraceae</taxon>
        <taxon>Trapa</taxon>
    </lineage>
</organism>
<dbReference type="PANTHER" id="PTHR13778">
    <property type="entry name" value="GLYCOSYLTRANSFERASE 8 DOMAIN-CONTAINING PROTEIN"/>
    <property type="match status" value="1"/>
</dbReference>
<evidence type="ECO:0000313" key="7">
    <source>
        <dbReference type="Proteomes" id="UP001345219"/>
    </source>
</evidence>
<evidence type="ECO:0000313" key="6">
    <source>
        <dbReference type="EMBL" id="KAK4768701.1"/>
    </source>
</evidence>
<dbReference type="Proteomes" id="UP001345219">
    <property type="component" value="Chromosome 3"/>
</dbReference>
<keyword evidence="3" id="KW-0808">Transferase</keyword>
<evidence type="ECO:0000256" key="5">
    <source>
        <dbReference type="SAM" id="SignalP"/>
    </source>
</evidence>